<dbReference type="SUPFAM" id="SSF51735">
    <property type="entry name" value="NAD(P)-binding Rossmann-fold domains"/>
    <property type="match status" value="1"/>
</dbReference>
<dbReference type="InterPro" id="IPR020843">
    <property type="entry name" value="ER"/>
</dbReference>
<dbReference type="AlphaFoldDB" id="A0A9W9GD15"/>
<proteinExistence type="inferred from homology"/>
<dbReference type="Gene3D" id="3.40.50.720">
    <property type="entry name" value="NAD(P)-binding Rossmann-like Domain"/>
    <property type="match status" value="1"/>
</dbReference>
<dbReference type="Gene3D" id="3.90.180.10">
    <property type="entry name" value="Medium-chain alcohol dehydrogenases, catalytic domain"/>
    <property type="match status" value="1"/>
</dbReference>
<protein>
    <submittedName>
        <fullName evidence="6">Alcohol dehydrogenase</fullName>
    </submittedName>
</protein>
<reference evidence="6" key="1">
    <citation type="submission" date="2022-11" db="EMBL/GenBank/DDBJ databases">
        <authorList>
            <person name="Petersen C."/>
        </authorList>
    </citation>
    <scope>NUCLEOTIDE SEQUENCE</scope>
    <source>
        <strain evidence="6">IBT 30069</strain>
    </source>
</reference>
<sequence length="354" mass="38404">MLAVRFHGKGDIRVDKVEEPKCKKGEIKMKPAFVGICGSDLHEYTSGPVLVPKSNHPITGESSPVTMGHEFSGTIEEVGEGVNHLRPGQRAVVRPTIFDKECAACTQGSQHCCKNIGFIGLSGYGGGMAEHIVAPAGHYYPLPDSIALEHASLIEPLAVAWHAVDRSPFKANDNTLVLGAGPIGIGTVQVLSLRGAKNIIVVELLPNRKELAKQYGATHVLDPREVDIPTAVRGLTDQNGVELVFDTAGVEVALNGVIEATRVQGTIVNIAVWEARPAIDVNDLMYREINYMGATLYDENSFQQVINALHYGQLKPHGMISTKLKLQDAVDKGFKQLLEARDSYCKILVDPQWT</sequence>
<keyword evidence="2 4" id="KW-0862">Zinc</keyword>
<evidence type="ECO:0000259" key="5">
    <source>
        <dbReference type="SMART" id="SM00829"/>
    </source>
</evidence>
<dbReference type="SUPFAM" id="SSF50129">
    <property type="entry name" value="GroES-like"/>
    <property type="match status" value="1"/>
</dbReference>
<comment type="caution">
    <text evidence="6">The sequence shown here is derived from an EMBL/GenBank/DDBJ whole genome shotgun (WGS) entry which is preliminary data.</text>
</comment>
<dbReference type="InterPro" id="IPR013149">
    <property type="entry name" value="ADH-like_C"/>
</dbReference>
<keyword evidence="3" id="KW-0560">Oxidoreductase</keyword>
<feature type="domain" description="Enoyl reductase (ER)" evidence="5">
    <location>
        <begin position="10"/>
        <end position="349"/>
    </location>
</feature>
<keyword evidence="1 4" id="KW-0479">Metal-binding</keyword>
<dbReference type="Proteomes" id="UP001149165">
    <property type="component" value="Unassembled WGS sequence"/>
</dbReference>
<evidence type="ECO:0000256" key="3">
    <source>
        <dbReference type="ARBA" id="ARBA00023002"/>
    </source>
</evidence>
<dbReference type="SMART" id="SM00829">
    <property type="entry name" value="PKS_ER"/>
    <property type="match status" value="1"/>
</dbReference>
<comment type="similarity">
    <text evidence="4">Belongs to the zinc-containing alcohol dehydrogenase family.</text>
</comment>
<evidence type="ECO:0000313" key="7">
    <source>
        <dbReference type="Proteomes" id="UP001149165"/>
    </source>
</evidence>
<dbReference type="InterPro" id="IPR002328">
    <property type="entry name" value="ADH_Zn_CS"/>
</dbReference>
<dbReference type="EMBL" id="JAPQKH010000001">
    <property type="protein sequence ID" value="KAJ5116624.1"/>
    <property type="molecule type" value="Genomic_DNA"/>
</dbReference>
<dbReference type="GO" id="GO:0016491">
    <property type="term" value="F:oxidoreductase activity"/>
    <property type="evidence" value="ECO:0007669"/>
    <property type="project" value="UniProtKB-KW"/>
</dbReference>
<dbReference type="GO" id="GO:0008270">
    <property type="term" value="F:zinc ion binding"/>
    <property type="evidence" value="ECO:0007669"/>
    <property type="project" value="InterPro"/>
</dbReference>
<keyword evidence="7" id="KW-1185">Reference proteome</keyword>
<dbReference type="PANTHER" id="PTHR43401">
    <property type="entry name" value="L-THREONINE 3-DEHYDROGENASE"/>
    <property type="match status" value="1"/>
</dbReference>
<dbReference type="CDD" id="cd08233">
    <property type="entry name" value="butanediol_DH_like"/>
    <property type="match status" value="1"/>
</dbReference>
<evidence type="ECO:0000313" key="6">
    <source>
        <dbReference type="EMBL" id="KAJ5116624.1"/>
    </source>
</evidence>
<evidence type="ECO:0000256" key="4">
    <source>
        <dbReference type="RuleBase" id="RU361277"/>
    </source>
</evidence>
<dbReference type="PROSITE" id="PS00059">
    <property type="entry name" value="ADH_ZINC"/>
    <property type="match status" value="1"/>
</dbReference>
<dbReference type="InterPro" id="IPR011032">
    <property type="entry name" value="GroES-like_sf"/>
</dbReference>
<dbReference type="Pfam" id="PF08240">
    <property type="entry name" value="ADH_N"/>
    <property type="match status" value="1"/>
</dbReference>
<dbReference type="InterPro" id="IPR036291">
    <property type="entry name" value="NAD(P)-bd_dom_sf"/>
</dbReference>
<reference evidence="6" key="2">
    <citation type="journal article" date="2023" name="IMA Fungus">
        <title>Comparative genomic study of the Penicillium genus elucidates a diverse pangenome and 15 lateral gene transfer events.</title>
        <authorList>
            <person name="Petersen C."/>
            <person name="Sorensen T."/>
            <person name="Nielsen M.R."/>
            <person name="Sondergaard T.E."/>
            <person name="Sorensen J.L."/>
            <person name="Fitzpatrick D.A."/>
            <person name="Frisvad J.C."/>
            <person name="Nielsen K.L."/>
        </authorList>
    </citation>
    <scope>NUCLEOTIDE SEQUENCE</scope>
    <source>
        <strain evidence="6">IBT 30069</strain>
    </source>
</reference>
<evidence type="ECO:0000256" key="2">
    <source>
        <dbReference type="ARBA" id="ARBA00022833"/>
    </source>
</evidence>
<evidence type="ECO:0000256" key="1">
    <source>
        <dbReference type="ARBA" id="ARBA00022723"/>
    </source>
</evidence>
<dbReference type="PANTHER" id="PTHR43401:SF2">
    <property type="entry name" value="L-THREONINE 3-DEHYDROGENASE"/>
    <property type="match status" value="1"/>
</dbReference>
<dbReference type="Pfam" id="PF00107">
    <property type="entry name" value="ADH_zinc_N"/>
    <property type="match status" value="1"/>
</dbReference>
<organism evidence="6 7">
    <name type="scientific">Penicillium angulare</name>
    <dbReference type="NCBI Taxonomy" id="116970"/>
    <lineage>
        <taxon>Eukaryota</taxon>
        <taxon>Fungi</taxon>
        <taxon>Dikarya</taxon>
        <taxon>Ascomycota</taxon>
        <taxon>Pezizomycotina</taxon>
        <taxon>Eurotiomycetes</taxon>
        <taxon>Eurotiomycetidae</taxon>
        <taxon>Eurotiales</taxon>
        <taxon>Aspergillaceae</taxon>
        <taxon>Penicillium</taxon>
    </lineage>
</organism>
<comment type="cofactor">
    <cofactor evidence="4">
        <name>Zn(2+)</name>
        <dbReference type="ChEBI" id="CHEBI:29105"/>
    </cofactor>
</comment>
<dbReference type="InterPro" id="IPR050129">
    <property type="entry name" value="Zn_alcohol_dh"/>
</dbReference>
<name>A0A9W9GD15_9EURO</name>
<dbReference type="InterPro" id="IPR013154">
    <property type="entry name" value="ADH-like_N"/>
</dbReference>
<dbReference type="OrthoDB" id="3941538at2759"/>
<gene>
    <name evidence="6" type="ORF">N7456_000972</name>
</gene>
<accession>A0A9W9GD15</accession>